<organism evidence="1 2">
    <name type="scientific">Citrus sinensis</name>
    <name type="common">Sweet orange</name>
    <name type="synonym">Citrus aurantium var. sinensis</name>
    <dbReference type="NCBI Taxonomy" id="2711"/>
    <lineage>
        <taxon>Eukaryota</taxon>
        <taxon>Viridiplantae</taxon>
        <taxon>Streptophyta</taxon>
        <taxon>Embryophyta</taxon>
        <taxon>Tracheophyta</taxon>
        <taxon>Spermatophyta</taxon>
        <taxon>Magnoliopsida</taxon>
        <taxon>eudicotyledons</taxon>
        <taxon>Gunneridae</taxon>
        <taxon>Pentapetalae</taxon>
        <taxon>rosids</taxon>
        <taxon>malvids</taxon>
        <taxon>Sapindales</taxon>
        <taxon>Rutaceae</taxon>
        <taxon>Aurantioideae</taxon>
        <taxon>Citrus</taxon>
    </lineage>
</organism>
<gene>
    <name evidence="1" type="ORF">KPL71_023782</name>
</gene>
<reference evidence="2" key="1">
    <citation type="journal article" date="2023" name="Hortic. Res.">
        <title>A chromosome-level phased genome enabling allele-level studies in sweet orange: a case study on citrus Huanglongbing tolerance.</title>
        <authorList>
            <person name="Wu B."/>
            <person name="Yu Q."/>
            <person name="Deng Z."/>
            <person name="Duan Y."/>
            <person name="Luo F."/>
            <person name="Gmitter F. Jr."/>
        </authorList>
    </citation>
    <scope>NUCLEOTIDE SEQUENCE [LARGE SCALE GENOMIC DNA]</scope>
    <source>
        <strain evidence="2">cv. Valencia</strain>
    </source>
</reference>
<comment type="caution">
    <text evidence="1">The sequence shown here is derived from an EMBL/GenBank/DDBJ whole genome shotgun (WGS) entry which is preliminary data.</text>
</comment>
<protein>
    <submittedName>
        <fullName evidence="1">Uncharacterized protein</fullName>
    </submittedName>
</protein>
<dbReference type="EMBL" id="CM039177">
    <property type="protein sequence ID" value="KAH9697850.1"/>
    <property type="molecule type" value="Genomic_DNA"/>
</dbReference>
<proteinExistence type="predicted"/>
<accession>A0ACB8INF0</accession>
<evidence type="ECO:0000313" key="1">
    <source>
        <dbReference type="EMBL" id="KAH9697850.1"/>
    </source>
</evidence>
<sequence>MHLVKKINMEKNRNFLIVFKYGGDIALKVNNLEESWLWHRRFGHLNSHGLKLLSQNNMVVGLPSCIEDKEGVCEGCALGKHHQQPFPKGVGWRAKKDLELVHMDVCGPMSRLSHGCSSQSKGYRLYSLKSNKIVISRDVLFDEKATWNQEESKDKAWRKAMQEEFNAIEKSKTWQLVERPINKEIIGVKWVYRVKHNSDGSVQRNKARLVAKGYSQQPGIDYNETFASNARLDTIRTLIAMAAQKGWLLHQLDVKSTFLNGELEKDIYVEQPQGIIVNGEEYKVYKLNKALYGLKQTQRAWYTQIDGYFLEK</sequence>
<evidence type="ECO:0000313" key="2">
    <source>
        <dbReference type="Proteomes" id="UP000829398"/>
    </source>
</evidence>
<keyword evidence="2" id="KW-1185">Reference proteome</keyword>
<name>A0ACB8INF0_CITSI</name>
<dbReference type="Proteomes" id="UP000829398">
    <property type="component" value="Chromosome 8"/>
</dbReference>